<evidence type="ECO:0000313" key="2">
    <source>
        <dbReference type="Proteomes" id="UP000606974"/>
    </source>
</evidence>
<dbReference type="EMBL" id="JAACFV010000838">
    <property type="protein sequence ID" value="KAF7502002.1"/>
    <property type="molecule type" value="Genomic_DNA"/>
</dbReference>
<dbReference type="AlphaFoldDB" id="A0A8H7DXT7"/>
<sequence>MITDGFTKGLALAKFQAFVKMLGLRTLKDSVAYAAVESRAMEVPRPAQVGLSIRHLPIRAINILVAAIHSA</sequence>
<evidence type="ECO:0000313" key="1">
    <source>
        <dbReference type="EMBL" id="KAF7502002.1"/>
    </source>
</evidence>
<name>A0A8H7DXT7_9EURO</name>
<gene>
    <name evidence="1" type="ORF">GJ744_011588</name>
</gene>
<organism evidence="1 2">
    <name type="scientific">Endocarpon pusillum</name>
    <dbReference type="NCBI Taxonomy" id="364733"/>
    <lineage>
        <taxon>Eukaryota</taxon>
        <taxon>Fungi</taxon>
        <taxon>Dikarya</taxon>
        <taxon>Ascomycota</taxon>
        <taxon>Pezizomycotina</taxon>
        <taxon>Eurotiomycetes</taxon>
        <taxon>Chaetothyriomycetidae</taxon>
        <taxon>Verrucariales</taxon>
        <taxon>Verrucariaceae</taxon>
        <taxon>Endocarpon</taxon>
    </lineage>
</organism>
<keyword evidence="2" id="KW-1185">Reference proteome</keyword>
<reference evidence="1" key="1">
    <citation type="submission" date="2020-02" db="EMBL/GenBank/DDBJ databases">
        <authorList>
            <person name="Palmer J.M."/>
        </authorList>
    </citation>
    <scope>NUCLEOTIDE SEQUENCE</scope>
    <source>
        <strain evidence="1">EPUS1.4</strain>
        <tissue evidence="1">Thallus</tissue>
    </source>
</reference>
<dbReference type="Proteomes" id="UP000606974">
    <property type="component" value="Unassembled WGS sequence"/>
</dbReference>
<proteinExistence type="predicted"/>
<comment type="caution">
    <text evidence="1">The sequence shown here is derived from an EMBL/GenBank/DDBJ whole genome shotgun (WGS) entry which is preliminary data.</text>
</comment>
<protein>
    <submittedName>
        <fullName evidence="1">Uncharacterized protein</fullName>
    </submittedName>
</protein>
<accession>A0A8H7DXT7</accession>